<keyword evidence="2" id="KW-1185">Reference proteome</keyword>
<dbReference type="AlphaFoldDB" id="A0AAD3TM67"/>
<gene>
    <name evidence="1" type="ORF">Nepgr_033545</name>
</gene>
<protein>
    <submittedName>
        <fullName evidence="1">Uncharacterized protein</fullName>
    </submittedName>
</protein>
<accession>A0AAD3TM67</accession>
<organism evidence="1 2">
    <name type="scientific">Nepenthes gracilis</name>
    <name type="common">Slender pitcher plant</name>
    <dbReference type="NCBI Taxonomy" id="150966"/>
    <lineage>
        <taxon>Eukaryota</taxon>
        <taxon>Viridiplantae</taxon>
        <taxon>Streptophyta</taxon>
        <taxon>Embryophyta</taxon>
        <taxon>Tracheophyta</taxon>
        <taxon>Spermatophyta</taxon>
        <taxon>Magnoliopsida</taxon>
        <taxon>eudicotyledons</taxon>
        <taxon>Gunneridae</taxon>
        <taxon>Pentapetalae</taxon>
        <taxon>Caryophyllales</taxon>
        <taxon>Nepenthaceae</taxon>
        <taxon>Nepenthes</taxon>
    </lineage>
</organism>
<reference evidence="1" key="1">
    <citation type="submission" date="2023-05" db="EMBL/GenBank/DDBJ databases">
        <title>Nepenthes gracilis genome sequencing.</title>
        <authorList>
            <person name="Fukushima K."/>
        </authorList>
    </citation>
    <scope>NUCLEOTIDE SEQUENCE</scope>
    <source>
        <strain evidence="1">SING2019-196</strain>
    </source>
</reference>
<sequence>MRRLLCGIVKVLVYLMPRFLSFADYGMVSFGLLWCMGVICDLGESSGEAEYIFLAAAPIAVVQRIAGIRMHGM</sequence>
<dbReference type="Proteomes" id="UP001279734">
    <property type="component" value="Unassembled WGS sequence"/>
</dbReference>
<comment type="caution">
    <text evidence="1">The sequence shown here is derived from an EMBL/GenBank/DDBJ whole genome shotgun (WGS) entry which is preliminary data.</text>
</comment>
<evidence type="ECO:0000313" key="1">
    <source>
        <dbReference type="EMBL" id="GMH31701.1"/>
    </source>
</evidence>
<proteinExistence type="predicted"/>
<evidence type="ECO:0000313" key="2">
    <source>
        <dbReference type="Proteomes" id="UP001279734"/>
    </source>
</evidence>
<dbReference type="EMBL" id="BSYO01000040">
    <property type="protein sequence ID" value="GMH31701.1"/>
    <property type="molecule type" value="Genomic_DNA"/>
</dbReference>
<name>A0AAD3TM67_NEPGR</name>